<keyword evidence="3" id="KW-1185">Reference proteome</keyword>
<protein>
    <submittedName>
        <fullName evidence="2">HlyD family secretion protein</fullName>
    </submittedName>
</protein>
<dbReference type="Gene3D" id="2.40.420.20">
    <property type="match status" value="1"/>
</dbReference>
<keyword evidence="1" id="KW-0472">Membrane</keyword>
<feature type="transmembrane region" description="Helical" evidence="1">
    <location>
        <begin position="14"/>
        <end position="35"/>
    </location>
</feature>
<dbReference type="RefSeq" id="WP_133575821.1">
    <property type="nucleotide sequence ID" value="NZ_SNYC01000004.1"/>
</dbReference>
<dbReference type="AlphaFoldDB" id="A0A4R6SWG8"/>
<evidence type="ECO:0000313" key="3">
    <source>
        <dbReference type="Proteomes" id="UP000295620"/>
    </source>
</evidence>
<dbReference type="GO" id="GO:1990281">
    <property type="term" value="C:efflux pump complex"/>
    <property type="evidence" value="ECO:0007669"/>
    <property type="project" value="TreeGrafter"/>
</dbReference>
<dbReference type="PANTHER" id="PTHR30469">
    <property type="entry name" value="MULTIDRUG RESISTANCE PROTEIN MDTA"/>
    <property type="match status" value="1"/>
</dbReference>
<dbReference type="PANTHER" id="PTHR30469:SF33">
    <property type="entry name" value="SLR1207 PROTEIN"/>
    <property type="match status" value="1"/>
</dbReference>
<gene>
    <name evidence="2" type="ORF">ATK78_1920</name>
</gene>
<keyword evidence="1" id="KW-1133">Transmembrane helix</keyword>
<dbReference type="EMBL" id="SNYC01000004">
    <property type="protein sequence ID" value="TDQ09761.1"/>
    <property type="molecule type" value="Genomic_DNA"/>
</dbReference>
<reference evidence="2 3" key="1">
    <citation type="submission" date="2019-03" db="EMBL/GenBank/DDBJ databases">
        <title>Genomic Encyclopedia of Archaeal and Bacterial Type Strains, Phase II (KMG-II): from individual species to whole genera.</title>
        <authorList>
            <person name="Goeker M."/>
        </authorList>
    </citation>
    <scope>NUCLEOTIDE SEQUENCE [LARGE SCALE GENOMIC DNA]</scope>
    <source>
        <strain evidence="2 3">DSM 19035</strain>
    </source>
</reference>
<dbReference type="OrthoDB" id="9806939at2"/>
<dbReference type="GO" id="GO:0015562">
    <property type="term" value="F:efflux transmembrane transporter activity"/>
    <property type="evidence" value="ECO:0007669"/>
    <property type="project" value="TreeGrafter"/>
</dbReference>
<name>A0A4R6SWG8_9SPHI</name>
<dbReference type="Proteomes" id="UP000295620">
    <property type="component" value="Unassembled WGS sequence"/>
</dbReference>
<sequence length="416" mass="46266">MDRELSSSFKKRRLIKTVSLASLTVILVVVAFYIIRANMEPTIERSKINVSVVGKGTVEATLEATGLVVPEYEFLITSPIQAKLEQVFRNSGEAVQAGESILQLNKDATLNDYNKLLDEQAVNHNREEQLGLNLERILNELNTQYTIKQMNIESLETALDHERALLKIGGSTDEKLKQAGLNLEISRLELLQLKRQVKNQEKTILSERKGLGYQISMQQKNIATYGKKLSGAIVQSPAKGIVTWVSNKIGAEVNVGSDLARVADLSSYKVEGKISDAYASQLKKGMEVIVKIEDQDLRGTITNIQPEVDAGMVIFFVSLNKNNHNLLRANLKVELQLVTSVRRNVLRVKNGSVFTGAEQQQIFVVQGDEAVSRTINTGLSNFNYTEILTGLRPGEKVIITELKDLQSFKKVAIKDK</sequence>
<organism evidence="2 3">
    <name type="scientific">Pedobacter metabolipauper</name>
    <dbReference type="NCBI Taxonomy" id="425513"/>
    <lineage>
        <taxon>Bacteria</taxon>
        <taxon>Pseudomonadati</taxon>
        <taxon>Bacteroidota</taxon>
        <taxon>Sphingobacteriia</taxon>
        <taxon>Sphingobacteriales</taxon>
        <taxon>Sphingobacteriaceae</taxon>
        <taxon>Pedobacter</taxon>
    </lineage>
</organism>
<accession>A0A4R6SWG8</accession>
<proteinExistence type="predicted"/>
<evidence type="ECO:0000313" key="2">
    <source>
        <dbReference type="EMBL" id="TDQ09761.1"/>
    </source>
</evidence>
<evidence type="ECO:0000256" key="1">
    <source>
        <dbReference type="SAM" id="Phobius"/>
    </source>
</evidence>
<comment type="caution">
    <text evidence="2">The sequence shown here is derived from an EMBL/GenBank/DDBJ whole genome shotgun (WGS) entry which is preliminary data.</text>
</comment>
<keyword evidence="1" id="KW-0812">Transmembrane</keyword>
<dbReference type="Gene3D" id="2.40.30.170">
    <property type="match status" value="1"/>
</dbReference>